<dbReference type="InterPro" id="IPR050327">
    <property type="entry name" value="Proton-linked_MCT"/>
</dbReference>
<feature type="transmembrane region" description="Helical" evidence="3">
    <location>
        <begin position="369"/>
        <end position="389"/>
    </location>
</feature>
<organism evidence="5 6">
    <name type="scientific">Mesorhabditis spiculigera</name>
    <dbReference type="NCBI Taxonomy" id="96644"/>
    <lineage>
        <taxon>Eukaryota</taxon>
        <taxon>Metazoa</taxon>
        <taxon>Ecdysozoa</taxon>
        <taxon>Nematoda</taxon>
        <taxon>Chromadorea</taxon>
        <taxon>Rhabditida</taxon>
        <taxon>Rhabditina</taxon>
        <taxon>Rhabditomorpha</taxon>
        <taxon>Rhabditoidea</taxon>
        <taxon>Rhabditidae</taxon>
        <taxon>Mesorhabditinae</taxon>
        <taxon>Mesorhabditis</taxon>
    </lineage>
</organism>
<dbReference type="GO" id="GO:0008028">
    <property type="term" value="F:monocarboxylic acid transmembrane transporter activity"/>
    <property type="evidence" value="ECO:0007669"/>
    <property type="project" value="TreeGrafter"/>
</dbReference>
<dbReference type="PANTHER" id="PTHR11360">
    <property type="entry name" value="MONOCARBOXYLATE TRANSPORTER"/>
    <property type="match status" value="1"/>
</dbReference>
<dbReference type="InterPro" id="IPR036259">
    <property type="entry name" value="MFS_trans_sf"/>
</dbReference>
<feature type="transmembrane region" description="Helical" evidence="3">
    <location>
        <begin position="92"/>
        <end position="112"/>
    </location>
</feature>
<dbReference type="InterPro" id="IPR011701">
    <property type="entry name" value="MFS"/>
</dbReference>
<reference evidence="5" key="1">
    <citation type="submission" date="2023-06" db="EMBL/GenBank/DDBJ databases">
        <authorList>
            <person name="Delattre M."/>
        </authorList>
    </citation>
    <scope>NUCLEOTIDE SEQUENCE</scope>
    <source>
        <strain evidence="5">AF72</strain>
    </source>
</reference>
<proteinExistence type="predicted"/>
<feature type="transmembrane region" description="Helical" evidence="3">
    <location>
        <begin position="298"/>
        <end position="319"/>
    </location>
</feature>
<dbReference type="EMBL" id="CATQJA010001529">
    <property type="protein sequence ID" value="CAJ0567639.1"/>
    <property type="molecule type" value="Genomic_DNA"/>
</dbReference>
<feature type="transmembrane region" description="Helical" evidence="3">
    <location>
        <begin position="458"/>
        <end position="480"/>
    </location>
</feature>
<dbReference type="AlphaFoldDB" id="A0AA36FUF9"/>
<gene>
    <name evidence="5" type="ORF">MSPICULIGERA_LOCUS6183</name>
</gene>
<keyword evidence="3" id="KW-0472">Membrane</keyword>
<protein>
    <recommendedName>
        <fullName evidence="4">Major facilitator superfamily (MFS) profile domain-containing protein</fullName>
    </recommendedName>
</protein>
<name>A0AA36FUF9_9BILA</name>
<keyword evidence="3" id="KW-0812">Transmembrane</keyword>
<dbReference type="Proteomes" id="UP001177023">
    <property type="component" value="Unassembled WGS sequence"/>
</dbReference>
<keyword evidence="3" id="KW-1133">Transmembrane helix</keyword>
<evidence type="ECO:0000313" key="5">
    <source>
        <dbReference type="EMBL" id="CAJ0567639.1"/>
    </source>
</evidence>
<feature type="region of interest" description="Disordered" evidence="2">
    <location>
        <begin position="150"/>
        <end position="177"/>
    </location>
</feature>
<evidence type="ECO:0000313" key="6">
    <source>
        <dbReference type="Proteomes" id="UP001177023"/>
    </source>
</evidence>
<evidence type="ECO:0000256" key="2">
    <source>
        <dbReference type="SAM" id="MobiDB-lite"/>
    </source>
</evidence>
<dbReference type="SUPFAM" id="SSF103473">
    <property type="entry name" value="MFS general substrate transporter"/>
    <property type="match status" value="1"/>
</dbReference>
<keyword evidence="6" id="KW-1185">Reference proteome</keyword>
<dbReference type="Gene3D" id="1.20.1250.20">
    <property type="entry name" value="MFS general substrate transporter like domains"/>
    <property type="match status" value="1"/>
</dbReference>
<evidence type="ECO:0000256" key="1">
    <source>
        <dbReference type="ARBA" id="ARBA00004141"/>
    </source>
</evidence>
<feature type="transmembrane region" description="Helical" evidence="3">
    <location>
        <begin position="430"/>
        <end position="452"/>
    </location>
</feature>
<dbReference type="Pfam" id="PF07690">
    <property type="entry name" value="MFS_1"/>
    <property type="match status" value="1"/>
</dbReference>
<dbReference type="InterPro" id="IPR020846">
    <property type="entry name" value="MFS_dom"/>
</dbReference>
<feature type="region of interest" description="Disordered" evidence="2">
    <location>
        <begin position="195"/>
        <end position="217"/>
    </location>
</feature>
<comment type="subcellular location">
    <subcellularLocation>
        <location evidence="1">Membrane</location>
        <topology evidence="1">Multi-pass membrane protein</topology>
    </subcellularLocation>
</comment>
<feature type="compositionally biased region" description="Polar residues" evidence="2">
    <location>
        <begin position="198"/>
        <end position="217"/>
    </location>
</feature>
<feature type="domain" description="Major facilitator superfamily (MFS) profile" evidence="4">
    <location>
        <begin position="298"/>
        <end position="497"/>
    </location>
</feature>
<dbReference type="GO" id="GO:0016020">
    <property type="term" value="C:membrane"/>
    <property type="evidence" value="ECO:0007669"/>
    <property type="project" value="UniProtKB-SubCell"/>
</dbReference>
<accession>A0AA36FUF9</accession>
<dbReference type="PANTHER" id="PTHR11360:SF284">
    <property type="entry name" value="EG:103B4.3 PROTEIN-RELATED"/>
    <property type="match status" value="1"/>
</dbReference>
<dbReference type="PROSITE" id="PS50850">
    <property type="entry name" value="MFS"/>
    <property type="match status" value="1"/>
</dbReference>
<feature type="compositionally biased region" description="Basic and acidic residues" evidence="2">
    <location>
        <begin position="150"/>
        <end position="164"/>
    </location>
</feature>
<sequence length="497" mass="53423">MIHVIADGALLVPALVAEKLIDVFESGQYHVGDDHRAAHRVDTLALARSLPRSRTSGAVELSVLLDRSSLRLDASSHHGPTRWATYRLVRRALATGITVCGAGVGSAAFGPINNWVIQNYRLEGWFRAILTCILYGATFRPIQFREDNDEEEKKALDESKEENGNIKPKPKVSRGSKLPGILEDAALLSPPIVGGRLHSSSSSQIDKSGTNSLKGSKHSISLSQVNGEPRSRSGTVSSATGYLQKKDVFYTGSVHNLPECKDNPDYVKSITSLNAGPVENEKGVIASMLNSDLLRDKAFWIFAISNLMTSVGFNSPLYFLPLHGNKGLGLTPEASAVAITYFGVFNTIGRLLFGLIGDLGGANAARNRMLIYIGSLAFCGVLTSLSYLFSSYALLCAYAGLFGLSISSYVCLTSVILVDLLGIEKLTNAFGLLLLFQGIGTVFGPPLSGYLADSFNSYHPAFIFCGVNLALSGVMLLPLLKKTRPAEQAKHLISPQV</sequence>
<evidence type="ECO:0000259" key="4">
    <source>
        <dbReference type="PROSITE" id="PS50850"/>
    </source>
</evidence>
<comment type="caution">
    <text evidence="5">The sequence shown here is derived from an EMBL/GenBank/DDBJ whole genome shotgun (WGS) entry which is preliminary data.</text>
</comment>
<feature type="transmembrane region" description="Helical" evidence="3">
    <location>
        <begin position="395"/>
        <end position="418"/>
    </location>
</feature>
<feature type="non-terminal residue" evidence="5">
    <location>
        <position position="1"/>
    </location>
</feature>
<feature type="transmembrane region" description="Helical" evidence="3">
    <location>
        <begin position="339"/>
        <end position="357"/>
    </location>
</feature>
<evidence type="ECO:0000256" key="3">
    <source>
        <dbReference type="SAM" id="Phobius"/>
    </source>
</evidence>